<protein>
    <recommendedName>
        <fullName evidence="3">DUF3990 domain-containing protein</fullName>
    </recommendedName>
</protein>
<evidence type="ECO:0000313" key="1">
    <source>
        <dbReference type="EMBL" id="TKT94063.1"/>
    </source>
</evidence>
<accession>A0A4V6BKT4</accession>
<proteinExistence type="predicted"/>
<sequence length="201" mass="22910">MCFLMYSSRPGLLIGFHGCDESVRDDIVSGRKNMVSSKNDYDWLGKGYYFWENNFERALDFANNPPGKTKITKPSVLGAVIDLQSCLDLLDTDYLRLVQYSYQSLELTASKFELELPVNRSGKGTKDLVLRNLDCAVIENLHSIQQVNNFRPFDSARGVFVEGAELYPGAGFHEKNHIQICIRNPNCIKGFFIPREEVDWI</sequence>
<name>A0A4V6BKT4_9BACT</name>
<dbReference type="OrthoDB" id="9800843at2"/>
<comment type="caution">
    <text evidence="1">The sequence shown here is derived from an EMBL/GenBank/DDBJ whole genome shotgun (WGS) entry which is preliminary data.</text>
</comment>
<dbReference type="Proteomes" id="UP000304900">
    <property type="component" value="Unassembled WGS sequence"/>
</dbReference>
<gene>
    <name evidence="1" type="ORF">FDK13_02305</name>
</gene>
<evidence type="ECO:0008006" key="3">
    <source>
        <dbReference type="Google" id="ProtNLM"/>
    </source>
</evidence>
<dbReference type="SUPFAM" id="SSF56399">
    <property type="entry name" value="ADP-ribosylation"/>
    <property type="match status" value="1"/>
</dbReference>
<evidence type="ECO:0000313" key="2">
    <source>
        <dbReference type="Proteomes" id="UP000304900"/>
    </source>
</evidence>
<dbReference type="AlphaFoldDB" id="A0A4V6BKT4"/>
<keyword evidence="2" id="KW-1185">Reference proteome</keyword>
<organism evidence="1 2">
    <name type="scientific">Dyadobacter frigoris</name>
    <dbReference type="NCBI Taxonomy" id="2576211"/>
    <lineage>
        <taxon>Bacteria</taxon>
        <taxon>Pseudomonadati</taxon>
        <taxon>Bacteroidota</taxon>
        <taxon>Cytophagia</taxon>
        <taxon>Cytophagales</taxon>
        <taxon>Spirosomataceae</taxon>
        <taxon>Dyadobacter</taxon>
    </lineage>
</organism>
<dbReference type="EMBL" id="SZVO01000001">
    <property type="protein sequence ID" value="TKT94063.1"/>
    <property type="molecule type" value="Genomic_DNA"/>
</dbReference>
<reference evidence="1 2" key="1">
    <citation type="submission" date="2019-05" db="EMBL/GenBank/DDBJ databases">
        <title>Dyadobacter AR-3-8 sp. nov., isolated from arctic soil.</title>
        <authorList>
            <person name="Chaudhary D.K."/>
        </authorList>
    </citation>
    <scope>NUCLEOTIDE SEQUENCE [LARGE SCALE GENOMIC DNA]</scope>
    <source>
        <strain evidence="1 2">AR-3-8</strain>
    </source>
</reference>